<dbReference type="AlphaFoldDB" id="A0A0D0KKN5"/>
<keyword evidence="1" id="KW-1133">Transmembrane helix</keyword>
<feature type="transmembrane region" description="Helical" evidence="1">
    <location>
        <begin position="137"/>
        <end position="156"/>
    </location>
</feature>
<feature type="transmembrane region" description="Helical" evidence="1">
    <location>
        <begin position="197"/>
        <end position="219"/>
    </location>
</feature>
<feature type="transmembrane region" description="Helical" evidence="1">
    <location>
        <begin position="94"/>
        <end position="117"/>
    </location>
</feature>
<gene>
    <name evidence="2" type="ORF">RU07_17655</name>
</gene>
<proteinExistence type="predicted"/>
<feature type="transmembrane region" description="Helical" evidence="1">
    <location>
        <begin position="162"/>
        <end position="185"/>
    </location>
</feature>
<dbReference type="EMBL" id="JXQV01000022">
    <property type="protein sequence ID" value="KIQ00011.1"/>
    <property type="molecule type" value="Genomic_DNA"/>
</dbReference>
<evidence type="ECO:0000313" key="3">
    <source>
        <dbReference type="Proteomes" id="UP000035017"/>
    </source>
</evidence>
<comment type="caution">
    <text evidence="2">The sequence shown here is derived from an EMBL/GenBank/DDBJ whole genome shotgun (WGS) entry which is preliminary data.</text>
</comment>
<evidence type="ECO:0000256" key="1">
    <source>
        <dbReference type="SAM" id="Phobius"/>
    </source>
</evidence>
<dbReference type="OrthoDB" id="8820484at2"/>
<evidence type="ECO:0000313" key="2">
    <source>
        <dbReference type="EMBL" id="KIQ00011.1"/>
    </source>
</evidence>
<protein>
    <submittedName>
        <fullName evidence="2">Permease</fullName>
    </submittedName>
</protein>
<dbReference type="Proteomes" id="UP000035017">
    <property type="component" value="Unassembled WGS sequence"/>
</dbReference>
<keyword evidence="1" id="KW-0472">Membrane</keyword>
<name>A0A0D0KKN5_AGRTU</name>
<reference evidence="2 3" key="1">
    <citation type="submission" date="2014-12" db="EMBL/GenBank/DDBJ databases">
        <title>16Stimator: statistical estimation of ribosomal gene copy numbers from draft genome assemblies.</title>
        <authorList>
            <person name="Perisin M.A."/>
            <person name="Vetter M."/>
            <person name="Gilbert J.A."/>
            <person name="Bergelson J."/>
        </authorList>
    </citation>
    <scope>NUCLEOTIDE SEQUENCE [LARGE SCALE GENOMIC DNA]</scope>
    <source>
        <strain evidence="2 3">MEJ076</strain>
    </source>
</reference>
<feature type="transmembrane region" description="Helical" evidence="1">
    <location>
        <begin position="13"/>
        <end position="32"/>
    </location>
</feature>
<keyword evidence="1" id="KW-0812">Transmembrane</keyword>
<organism evidence="2 3">
    <name type="scientific">Agrobacterium tumefaciens</name>
    <dbReference type="NCBI Taxonomy" id="358"/>
    <lineage>
        <taxon>Bacteria</taxon>
        <taxon>Pseudomonadati</taxon>
        <taxon>Pseudomonadota</taxon>
        <taxon>Alphaproteobacteria</taxon>
        <taxon>Hyphomicrobiales</taxon>
        <taxon>Rhizobiaceae</taxon>
        <taxon>Rhizobium/Agrobacterium group</taxon>
        <taxon>Agrobacterium</taxon>
        <taxon>Agrobacterium tumefaciens complex</taxon>
    </lineage>
</organism>
<accession>A0A0D0KKN5</accession>
<sequence>MDFMKLLKSLEELLYELVSWLVFYPVTMWRSIVRPLEMMRYADTELADNPEDQYDDTLSPPLFLLITLLLSQGLSSALPSIYDSAAAAKELGSASNLLIARGVIFGIFPLCMAVTLLRSKNIRITRNSLRPPFFSQCYVAAPFAFVLVLGFDFVSMPREEGALAGLITIIVAMIWYAQAQVRWFIHDLGMGRARAVFVFFGAFLFATIAAFVIALLITLDAKSIAAAPG</sequence>